<dbReference type="PANTHER" id="PTHR23355:SF9">
    <property type="entry name" value="DIS3-LIKE EXONUCLEASE 2"/>
    <property type="match status" value="1"/>
</dbReference>
<dbReference type="GO" id="GO:0006402">
    <property type="term" value="P:mRNA catabolic process"/>
    <property type="evidence" value="ECO:0007669"/>
    <property type="project" value="TreeGrafter"/>
</dbReference>
<dbReference type="InterPro" id="IPR001900">
    <property type="entry name" value="RNase_II/R"/>
</dbReference>
<keyword evidence="2" id="KW-0963">Cytoplasm</keyword>
<keyword evidence="4" id="KW-0479">Metal-binding</keyword>
<evidence type="ECO:0000259" key="10">
    <source>
        <dbReference type="Pfam" id="PF17849"/>
    </source>
</evidence>
<gene>
    <name evidence="11" type="ORF">DPX16_23771</name>
</gene>
<reference evidence="11 12" key="1">
    <citation type="submission" date="2018-10" db="EMBL/GenBank/DDBJ databases">
        <title>Genome assembly for a Yunnan-Guizhou Plateau 3E fish, Anabarilius grahami (Regan), and its evolutionary and genetic applications.</title>
        <authorList>
            <person name="Jiang W."/>
        </authorList>
    </citation>
    <scope>NUCLEOTIDE SEQUENCE [LARGE SCALE GENOMIC DNA]</scope>
    <source>
        <strain evidence="11">AG-KIZ</strain>
        <tissue evidence="11">Muscle</tissue>
    </source>
</reference>
<comment type="subcellular location">
    <subcellularLocation>
        <location evidence="1">Cytoplasm</location>
    </subcellularLocation>
</comment>
<dbReference type="EMBL" id="RJVU01005294">
    <property type="protein sequence ID" value="ROL54787.1"/>
    <property type="molecule type" value="Genomic_DNA"/>
</dbReference>
<dbReference type="PANTHER" id="PTHR23355">
    <property type="entry name" value="RIBONUCLEASE"/>
    <property type="match status" value="1"/>
</dbReference>
<comment type="caution">
    <text evidence="11">The sequence shown here is derived from an EMBL/GenBank/DDBJ whole genome shotgun (WGS) entry which is preliminary data.</text>
</comment>
<dbReference type="InterPro" id="IPR041505">
    <property type="entry name" value="Dis3_CSD2"/>
</dbReference>
<dbReference type="Gene3D" id="2.40.50.700">
    <property type="match status" value="1"/>
</dbReference>
<dbReference type="FunFam" id="2.40.50.700:FF:000003">
    <property type="entry name" value="DIS3-like exonuclease 2"/>
    <property type="match status" value="1"/>
</dbReference>
<dbReference type="InterPro" id="IPR050180">
    <property type="entry name" value="RNR_Ribonuclease"/>
</dbReference>
<evidence type="ECO:0000256" key="1">
    <source>
        <dbReference type="ARBA" id="ARBA00004496"/>
    </source>
</evidence>
<accession>A0A3N0Z8M0</accession>
<evidence type="ECO:0000313" key="12">
    <source>
        <dbReference type="Proteomes" id="UP000281406"/>
    </source>
</evidence>
<dbReference type="AlphaFoldDB" id="A0A3N0Z8M0"/>
<dbReference type="OrthoDB" id="372421at2759"/>
<protein>
    <submittedName>
        <fullName evidence="11">DIS3-like exonuclease 2</fullName>
    </submittedName>
</protein>
<organism evidence="11 12">
    <name type="scientific">Anabarilius grahami</name>
    <name type="common">Kanglang fish</name>
    <name type="synonym">Barilius grahami</name>
    <dbReference type="NCBI Taxonomy" id="495550"/>
    <lineage>
        <taxon>Eukaryota</taxon>
        <taxon>Metazoa</taxon>
        <taxon>Chordata</taxon>
        <taxon>Craniata</taxon>
        <taxon>Vertebrata</taxon>
        <taxon>Euteleostomi</taxon>
        <taxon>Actinopterygii</taxon>
        <taxon>Neopterygii</taxon>
        <taxon>Teleostei</taxon>
        <taxon>Ostariophysi</taxon>
        <taxon>Cypriniformes</taxon>
        <taxon>Xenocyprididae</taxon>
        <taxon>Xenocypridinae</taxon>
        <taxon>Xenocypridinae incertae sedis</taxon>
        <taxon>Anabarilius</taxon>
    </lineage>
</organism>
<evidence type="ECO:0000256" key="4">
    <source>
        <dbReference type="ARBA" id="ARBA00022723"/>
    </source>
</evidence>
<dbReference type="SUPFAM" id="SSF50249">
    <property type="entry name" value="Nucleic acid-binding proteins"/>
    <property type="match status" value="1"/>
</dbReference>
<name>A0A3N0Z8M0_ANAGA</name>
<dbReference type="GO" id="GO:0046872">
    <property type="term" value="F:metal ion binding"/>
    <property type="evidence" value="ECO:0007669"/>
    <property type="project" value="UniProtKB-KW"/>
</dbReference>
<proteinExistence type="predicted"/>
<evidence type="ECO:0000259" key="9">
    <source>
        <dbReference type="Pfam" id="PF00773"/>
    </source>
</evidence>
<keyword evidence="3" id="KW-0540">Nuclease</keyword>
<dbReference type="GO" id="GO:0000932">
    <property type="term" value="C:P-body"/>
    <property type="evidence" value="ECO:0007669"/>
    <property type="project" value="TreeGrafter"/>
</dbReference>
<keyword evidence="7" id="KW-0460">Magnesium</keyword>
<evidence type="ECO:0000256" key="2">
    <source>
        <dbReference type="ARBA" id="ARBA00022490"/>
    </source>
</evidence>
<evidence type="ECO:0000256" key="7">
    <source>
        <dbReference type="ARBA" id="ARBA00022842"/>
    </source>
</evidence>
<dbReference type="GO" id="GO:0010587">
    <property type="term" value="P:miRNA catabolic process"/>
    <property type="evidence" value="ECO:0007669"/>
    <property type="project" value="TreeGrafter"/>
</dbReference>
<evidence type="ECO:0000256" key="3">
    <source>
        <dbReference type="ARBA" id="ARBA00022722"/>
    </source>
</evidence>
<keyword evidence="8" id="KW-0694">RNA-binding</keyword>
<evidence type="ECO:0000256" key="6">
    <source>
        <dbReference type="ARBA" id="ARBA00022839"/>
    </source>
</evidence>
<evidence type="ECO:0000256" key="8">
    <source>
        <dbReference type="ARBA" id="ARBA00022884"/>
    </source>
</evidence>
<keyword evidence="12" id="KW-1185">Reference proteome</keyword>
<feature type="domain" description="RNB" evidence="9">
    <location>
        <begin position="105"/>
        <end position="138"/>
    </location>
</feature>
<evidence type="ECO:0000256" key="5">
    <source>
        <dbReference type="ARBA" id="ARBA00022801"/>
    </source>
</evidence>
<dbReference type="GO" id="GO:0000175">
    <property type="term" value="F:3'-5'-RNA exonuclease activity"/>
    <property type="evidence" value="ECO:0007669"/>
    <property type="project" value="UniProtKB-ARBA"/>
</dbReference>
<keyword evidence="5" id="KW-0378">Hydrolase</keyword>
<dbReference type="Pfam" id="PF00773">
    <property type="entry name" value="RNB"/>
    <property type="match status" value="1"/>
</dbReference>
<dbReference type="GO" id="GO:0008266">
    <property type="term" value="F:poly(U) RNA binding"/>
    <property type="evidence" value="ECO:0007669"/>
    <property type="project" value="UniProtKB-ARBA"/>
</dbReference>
<dbReference type="Pfam" id="PF17849">
    <property type="entry name" value="OB_Dis3"/>
    <property type="match status" value="1"/>
</dbReference>
<sequence>MFSPVDHRVPRVNVPLADCPADFTSRPGDYENTLFICRITQWPADNNFAEGRVAKTLGQAGEIEAETEGILTEYDVDFSEFSEDVFNCLPQNLPWSIPDHELSKRRDLRKECIFTIDPATARDLDDALSCKQLSDGMYAAFDIESHLKSLLHLYKLNYL</sequence>
<dbReference type="InterPro" id="IPR012340">
    <property type="entry name" value="NA-bd_OB-fold"/>
</dbReference>
<evidence type="ECO:0000313" key="11">
    <source>
        <dbReference type="EMBL" id="ROL54787.1"/>
    </source>
</evidence>
<dbReference type="Proteomes" id="UP000281406">
    <property type="component" value="Unassembled WGS sequence"/>
</dbReference>
<feature type="domain" description="CSD2" evidence="10">
    <location>
        <begin position="1"/>
        <end position="75"/>
    </location>
</feature>
<keyword evidence="6 11" id="KW-0269">Exonuclease</keyword>